<protein>
    <recommendedName>
        <fullName evidence="2">Integrase catalytic domain-containing protein</fullName>
    </recommendedName>
</protein>
<dbReference type="PROSITE" id="PS50994">
    <property type="entry name" value="INTEGRASE"/>
    <property type="match status" value="1"/>
</dbReference>
<dbReference type="GO" id="GO:0015074">
    <property type="term" value="P:DNA integration"/>
    <property type="evidence" value="ECO:0007669"/>
    <property type="project" value="InterPro"/>
</dbReference>
<keyword evidence="1" id="KW-0694">RNA-binding</keyword>
<dbReference type="Gene3D" id="3.30.420.10">
    <property type="entry name" value="Ribonuclease H-like superfamily/Ribonuclease H"/>
    <property type="match status" value="1"/>
</dbReference>
<dbReference type="InterPro" id="IPR056924">
    <property type="entry name" value="SH3_Tf2-1"/>
</dbReference>
<dbReference type="Proteomes" id="UP000765509">
    <property type="component" value="Unassembled WGS sequence"/>
</dbReference>
<dbReference type="InterPro" id="IPR050951">
    <property type="entry name" value="Retrovirus_Pol_polyprotein"/>
</dbReference>
<dbReference type="AlphaFoldDB" id="A0A9Q3BZK6"/>
<dbReference type="GO" id="GO:0003723">
    <property type="term" value="F:RNA binding"/>
    <property type="evidence" value="ECO:0007669"/>
    <property type="project" value="UniProtKB-KW"/>
</dbReference>
<accession>A0A9Q3BZK6</accession>
<dbReference type="OrthoDB" id="2505288at2759"/>
<proteinExistence type="predicted"/>
<organism evidence="3 4">
    <name type="scientific">Austropuccinia psidii MF-1</name>
    <dbReference type="NCBI Taxonomy" id="1389203"/>
    <lineage>
        <taxon>Eukaryota</taxon>
        <taxon>Fungi</taxon>
        <taxon>Dikarya</taxon>
        <taxon>Basidiomycota</taxon>
        <taxon>Pucciniomycotina</taxon>
        <taxon>Pucciniomycetes</taxon>
        <taxon>Pucciniales</taxon>
        <taxon>Sphaerophragmiaceae</taxon>
        <taxon>Austropuccinia</taxon>
    </lineage>
</organism>
<dbReference type="InterPro" id="IPR036397">
    <property type="entry name" value="RNaseH_sf"/>
</dbReference>
<sequence>MSSVYHPETDGQTERVNQILQQYLWMYVSYHQDDWDTWLPLAESSYNNSDHSSTKQSPLFTVYGREPHFGSVQISQDTPSGKFKWYAKKNRESPAVFNPVDMVWLSSKSIKSTRTTKKLSERLLGPFPILKKAGTNAHNLKLPSHWKFIHPVFHISLLEPFKTSTIPNWHQEPPPPIIIED</sequence>
<reference evidence="3" key="1">
    <citation type="submission" date="2021-03" db="EMBL/GenBank/DDBJ databases">
        <title>Draft genome sequence of rust myrtle Austropuccinia psidii MF-1, a brazilian biotype.</title>
        <authorList>
            <person name="Quecine M.C."/>
            <person name="Pachon D.M.R."/>
            <person name="Bonatelli M.L."/>
            <person name="Correr F.H."/>
            <person name="Franceschini L.M."/>
            <person name="Leite T.F."/>
            <person name="Margarido G.R.A."/>
            <person name="Almeida C.A."/>
            <person name="Ferrarezi J.A."/>
            <person name="Labate C.A."/>
        </authorList>
    </citation>
    <scope>NUCLEOTIDE SEQUENCE</scope>
    <source>
        <strain evidence="3">MF-1</strain>
    </source>
</reference>
<keyword evidence="4" id="KW-1185">Reference proteome</keyword>
<evidence type="ECO:0000259" key="2">
    <source>
        <dbReference type="PROSITE" id="PS50994"/>
    </source>
</evidence>
<dbReference type="InterPro" id="IPR012337">
    <property type="entry name" value="RNaseH-like_sf"/>
</dbReference>
<dbReference type="PANTHER" id="PTHR37984:SF15">
    <property type="entry name" value="INTEGRASE CATALYTIC DOMAIN-CONTAINING PROTEIN"/>
    <property type="match status" value="1"/>
</dbReference>
<dbReference type="PANTHER" id="PTHR37984">
    <property type="entry name" value="PROTEIN CBG26694"/>
    <property type="match status" value="1"/>
</dbReference>
<dbReference type="EMBL" id="AVOT02003651">
    <property type="protein sequence ID" value="MBW0474183.1"/>
    <property type="molecule type" value="Genomic_DNA"/>
</dbReference>
<dbReference type="GO" id="GO:0005634">
    <property type="term" value="C:nucleus"/>
    <property type="evidence" value="ECO:0007669"/>
    <property type="project" value="UniProtKB-ARBA"/>
</dbReference>
<gene>
    <name evidence="3" type="ORF">O181_013898</name>
</gene>
<comment type="caution">
    <text evidence="3">The sequence shown here is derived from an EMBL/GenBank/DDBJ whole genome shotgun (WGS) entry which is preliminary data.</text>
</comment>
<dbReference type="SUPFAM" id="SSF53098">
    <property type="entry name" value="Ribonuclease H-like"/>
    <property type="match status" value="1"/>
</dbReference>
<dbReference type="Pfam" id="PF24626">
    <property type="entry name" value="SH3_Tf2-1"/>
    <property type="match status" value="1"/>
</dbReference>
<evidence type="ECO:0000256" key="1">
    <source>
        <dbReference type="ARBA" id="ARBA00022884"/>
    </source>
</evidence>
<feature type="domain" description="Integrase catalytic" evidence="2">
    <location>
        <begin position="1"/>
        <end position="66"/>
    </location>
</feature>
<name>A0A9Q3BZK6_9BASI</name>
<evidence type="ECO:0000313" key="3">
    <source>
        <dbReference type="EMBL" id="MBW0474183.1"/>
    </source>
</evidence>
<evidence type="ECO:0000313" key="4">
    <source>
        <dbReference type="Proteomes" id="UP000765509"/>
    </source>
</evidence>
<dbReference type="InterPro" id="IPR001584">
    <property type="entry name" value="Integrase_cat-core"/>
</dbReference>